<feature type="coiled-coil region" evidence="6">
    <location>
        <begin position="196"/>
        <end position="223"/>
    </location>
</feature>
<dbReference type="GO" id="GO:0046961">
    <property type="term" value="F:proton-transporting ATPase activity, rotational mechanism"/>
    <property type="evidence" value="ECO:0007669"/>
    <property type="project" value="InterPro"/>
</dbReference>
<dbReference type="Pfam" id="PF03224">
    <property type="entry name" value="V-ATPase_H_N"/>
    <property type="match status" value="1"/>
</dbReference>
<sequence>MEKNTPEDADKYNPRKVYNREAKMANMGDENVSQLMPSLGDDKIDMIAATSVLQIRASEIRQTQINWQSYLQSQMITQRDHDFIVNLDQRGQKELPDRHPETCADVFLNLLTHISKDHTIQYLLVLIDDILSEDKGRVKIFREARMGNAWQPFLNLLNRQDEFVQHMTARIIAKLACWHPNLMEKSDLHFYLSWLKDQLKMNAEKMSAELEHAEQVMLLHEKQHFAADKLQKHLKHHHKEKDNVDAGPEKYSSLYSSFDELKPLEDLPPGLHKNNDYIQSVARCLQMMLRVDEYRFAFLSVDGISTLLSILASRVNFQVQYQLVFCLWVLTFNPLLAEKMNKFNAIPILADILSDSVKEKVTRIVLAVFRNLIEKPEDHQVAKEHCIAMVQCKVLKQLSILQQKRSDDEDIMNDVDFLNERLQASVQDLSSFDQYATEVKSGRLEWSPVHKSAKFWRENAARLNERGQELLRTLVHLLERSNDPVVLACVSTSVRCCSYATLLFSCDPSLLCNMNDSDEFLSLCNEASTSSSNNVVENVGKNLPRILDGKFFQICKEESTDRKRVGMCTLCLPKQVKISGTLPSTSNFVTHLKRKHGESALNDYKTYFASNKKTKKTSPETQSQSKAKASQEEFNENIVKFFIHSLIPLRAIEDPYLKKTYENAGMCQNGLTLMSRRSLGRFINDYYIKEIRDIKTVLQDTSYVCTTADIWSGKKRSFIGVTAHWITSSLQRESKTLACRRFKGTHSYDRIAVLLENIHSEFGLDSHKVLSTITDNGSNFVKAFAEFGVEIDSINSIEIVEFEDKDSEIEDIFNASEDDVQSEVSSTTSHDKSETDPLSIENVHVSPELPAHLRCSAHKLNLCATTDAGKVKEHQRLKSFFKAAIAKEVSENTDSSSAMKNQNKNDFFQFDSSSSDTEEDVYRVQRSKADLIVSYYLSDMEQDLNALHRYPEVKKVFIKYNTPLPSSAPVERLFSYATMINHPKSHKLSDEMFEKRVVLKANLNDYIIEQLGGKQRVMYLLSHEDPNVRYEALLAVQKLMVHNWEYLGKQLEKEQIDKQAGTVVGAKA</sequence>
<feature type="region of interest" description="Disordered" evidence="7">
    <location>
        <begin position="817"/>
        <end position="837"/>
    </location>
</feature>
<evidence type="ECO:0000256" key="4">
    <source>
        <dbReference type="ARBA" id="ARBA00023065"/>
    </source>
</evidence>
<evidence type="ECO:0000313" key="9">
    <source>
        <dbReference type="EMBL" id="KAH9633245.1"/>
    </source>
</evidence>
<dbReference type="InterPro" id="IPR016024">
    <property type="entry name" value="ARM-type_fold"/>
</dbReference>
<reference evidence="9" key="1">
    <citation type="journal article" date="2021" name="G3 (Bethesda)">
        <title>Genome and transcriptome analysis of the beet armyworm Spodoptera exigua reveals targets for pest control. .</title>
        <authorList>
            <person name="Simon S."/>
            <person name="Breeschoten T."/>
            <person name="Jansen H.J."/>
            <person name="Dirks R.P."/>
            <person name="Schranz M.E."/>
            <person name="Ros V.I.D."/>
        </authorList>
    </citation>
    <scope>NUCLEOTIDE SEQUENCE</scope>
    <source>
        <strain evidence="9">TB_SE_WUR_2020</strain>
    </source>
</reference>
<dbReference type="Pfam" id="PF11698">
    <property type="entry name" value="V-ATPase_H_C"/>
    <property type="match status" value="2"/>
</dbReference>
<keyword evidence="4" id="KW-0406">Ion transport</keyword>
<dbReference type="InterPro" id="IPR004908">
    <property type="entry name" value="ATPase_V1-cplx_hsu"/>
</dbReference>
<evidence type="ECO:0000259" key="8">
    <source>
        <dbReference type="Pfam" id="PF11698"/>
    </source>
</evidence>
<dbReference type="PANTHER" id="PTHR10698:SF0">
    <property type="entry name" value="V-TYPE PROTON ATPASE SUBUNIT H"/>
    <property type="match status" value="1"/>
</dbReference>
<gene>
    <name evidence="9" type="ORF">HF086_006847</name>
</gene>
<name>A0A922SD35_SPOEX</name>
<accession>A0A922SD35</accession>
<evidence type="ECO:0000256" key="6">
    <source>
        <dbReference type="SAM" id="Coils"/>
    </source>
</evidence>
<evidence type="ECO:0000256" key="7">
    <source>
        <dbReference type="SAM" id="MobiDB-lite"/>
    </source>
</evidence>
<keyword evidence="2" id="KW-0813">Transport</keyword>
<dbReference type="Gene3D" id="1.25.40.150">
    <property type="entry name" value="V-type ATPase, subunit H, C-terminal domain"/>
    <property type="match status" value="2"/>
</dbReference>
<dbReference type="InterPro" id="IPR011987">
    <property type="entry name" value="ATPase_V1-cplx_hsu_C"/>
</dbReference>
<dbReference type="GO" id="GO:0005765">
    <property type="term" value="C:lysosomal membrane"/>
    <property type="evidence" value="ECO:0007669"/>
    <property type="project" value="TreeGrafter"/>
</dbReference>
<keyword evidence="3" id="KW-0375">Hydrogen ion transport</keyword>
<evidence type="ECO:0000256" key="3">
    <source>
        <dbReference type="ARBA" id="ARBA00022781"/>
    </source>
</evidence>
<evidence type="ECO:0000313" key="10">
    <source>
        <dbReference type="Proteomes" id="UP000814243"/>
    </source>
</evidence>
<proteinExistence type="inferred from homology"/>
<dbReference type="InterPro" id="IPR038497">
    <property type="entry name" value="ATPase_V1-cplx_hsu_C_sf"/>
</dbReference>
<dbReference type="PANTHER" id="PTHR10698">
    <property type="entry name" value="V-TYPE PROTON ATPASE SUBUNIT H"/>
    <property type="match status" value="1"/>
</dbReference>
<keyword evidence="6" id="KW-0175">Coiled coil</keyword>
<comment type="function">
    <text evidence="5">Subunit of the V1 complex of vacuolar(H+)-ATPase (V-ATPase), a multisubunit enzyme composed of a peripheral complex (V1) that hydrolyzes ATP and a membrane integral complex (V0) that translocates protons. V-ATPase is responsible for acidifying and maintaining the pH of intracellular compartments and in some cell types, is targeted to the plasma membrane, where it is responsible for acidifying the extracellular environment. Subunit H is essential for V-ATPase activity, but not for the assembly of the complex.</text>
</comment>
<organism evidence="9 10">
    <name type="scientific">Spodoptera exigua</name>
    <name type="common">Beet armyworm</name>
    <name type="synonym">Noctua fulgens</name>
    <dbReference type="NCBI Taxonomy" id="7107"/>
    <lineage>
        <taxon>Eukaryota</taxon>
        <taxon>Metazoa</taxon>
        <taxon>Ecdysozoa</taxon>
        <taxon>Arthropoda</taxon>
        <taxon>Hexapoda</taxon>
        <taxon>Insecta</taxon>
        <taxon>Pterygota</taxon>
        <taxon>Neoptera</taxon>
        <taxon>Endopterygota</taxon>
        <taxon>Lepidoptera</taxon>
        <taxon>Glossata</taxon>
        <taxon>Ditrysia</taxon>
        <taxon>Noctuoidea</taxon>
        <taxon>Noctuidae</taxon>
        <taxon>Amphipyrinae</taxon>
        <taxon>Spodoptera</taxon>
    </lineage>
</organism>
<dbReference type="SUPFAM" id="SSF53098">
    <property type="entry name" value="Ribonuclease H-like"/>
    <property type="match status" value="1"/>
</dbReference>
<feature type="domain" description="ATPase V1 complex subunit H C-terminal" evidence="8">
    <location>
        <begin position="429"/>
        <end position="491"/>
    </location>
</feature>
<dbReference type="SUPFAM" id="SSF48371">
    <property type="entry name" value="ARM repeat"/>
    <property type="match status" value="3"/>
</dbReference>
<dbReference type="InterPro" id="IPR012337">
    <property type="entry name" value="RNaseH-like_sf"/>
</dbReference>
<comment type="similarity">
    <text evidence="1">Belongs to the V-ATPase H subunit family.</text>
</comment>
<dbReference type="InterPro" id="IPR011989">
    <property type="entry name" value="ARM-like"/>
</dbReference>
<dbReference type="Gene3D" id="1.25.10.10">
    <property type="entry name" value="Leucine-rich Repeat Variant"/>
    <property type="match status" value="1"/>
</dbReference>
<dbReference type="AlphaFoldDB" id="A0A922SD35"/>
<dbReference type="Proteomes" id="UP000814243">
    <property type="component" value="Unassembled WGS sequence"/>
</dbReference>
<evidence type="ECO:0000256" key="5">
    <source>
        <dbReference type="ARBA" id="ARBA00046225"/>
    </source>
</evidence>
<feature type="domain" description="ATPase V1 complex subunit H C-terminal" evidence="8">
    <location>
        <begin position="1003"/>
        <end position="1044"/>
    </location>
</feature>
<comment type="caution">
    <text evidence="9">The sequence shown here is derived from an EMBL/GenBank/DDBJ whole genome shotgun (WGS) entry which is preliminary data.</text>
</comment>
<protein>
    <recommendedName>
        <fullName evidence="8">ATPase V1 complex subunit H C-terminal domain-containing protein</fullName>
    </recommendedName>
</protein>
<dbReference type="GO" id="GO:0000221">
    <property type="term" value="C:vacuolar proton-transporting V-type ATPase, V1 domain"/>
    <property type="evidence" value="ECO:0007669"/>
    <property type="project" value="InterPro"/>
</dbReference>
<evidence type="ECO:0000256" key="1">
    <source>
        <dbReference type="ARBA" id="ARBA00008613"/>
    </source>
</evidence>
<dbReference type="EMBL" id="JACEFF010000661">
    <property type="protein sequence ID" value="KAH9633245.1"/>
    <property type="molecule type" value="Genomic_DNA"/>
</dbReference>
<evidence type="ECO:0000256" key="2">
    <source>
        <dbReference type="ARBA" id="ARBA00022448"/>
    </source>
</evidence>